<dbReference type="InterPro" id="IPR055140">
    <property type="entry name" value="Thiolase_C_2"/>
</dbReference>
<organism evidence="2 3">
    <name type="scientific">Curvibacter cyanobacteriorum</name>
    <dbReference type="NCBI Taxonomy" id="3026422"/>
    <lineage>
        <taxon>Bacteria</taxon>
        <taxon>Pseudomonadati</taxon>
        <taxon>Pseudomonadota</taxon>
        <taxon>Betaproteobacteria</taxon>
        <taxon>Burkholderiales</taxon>
        <taxon>Comamonadaceae</taxon>
        <taxon>Curvibacter</taxon>
    </lineage>
</organism>
<protein>
    <submittedName>
        <fullName evidence="2">Thiolase family protein</fullName>
    </submittedName>
</protein>
<dbReference type="InterPro" id="IPR016039">
    <property type="entry name" value="Thiolase-like"/>
</dbReference>
<evidence type="ECO:0000259" key="1">
    <source>
        <dbReference type="Pfam" id="PF22691"/>
    </source>
</evidence>
<evidence type="ECO:0000313" key="3">
    <source>
        <dbReference type="Proteomes" id="UP001528673"/>
    </source>
</evidence>
<dbReference type="CDD" id="cd00829">
    <property type="entry name" value="SCP-x_thiolase"/>
    <property type="match status" value="1"/>
</dbReference>
<dbReference type="SUPFAM" id="SSF53901">
    <property type="entry name" value="Thiolase-like"/>
    <property type="match status" value="2"/>
</dbReference>
<dbReference type="InterPro" id="IPR002155">
    <property type="entry name" value="Thiolase"/>
</dbReference>
<accession>A0ABT5N0F8</accession>
<sequence>MNKAILQGAVEVPYVRRSPDSTTAWLGQAFEALLAQEGLSADRIDGLGVASFTLKPDRCVDLSWRLGLQLSWFMDDANGGVSGINLLQHAVAAIECGLARNIVLLAGDSFQPADFQDLVANYNRTTQTLLRPLRIANPNSLFALLTQRHMAQHGLERSDYGQLVRAQRRHASRNPQALYRGDMTLDDYLSAPLVADPLGIFDCVPVVSGANALLIRHVDELRPGQPGVRVKAMQTCHNVDQQEGDGLSTGLARIQGRLFDQAGLRPHDIDLISVYDDYPVMSLVQLQDLGFVTGSMQHFLRETVAEDRLAINTSGGQLSAGQAGTAGGMHGLVEVVRQLTGRCGTRSQPNARTAIVSGYGMVEYRYGMCANAVILETTP</sequence>
<reference evidence="2 3" key="1">
    <citation type="submission" date="2023-02" db="EMBL/GenBank/DDBJ databases">
        <title>Bacterial whole genomic sequence of Curvibacter sp. HBC61.</title>
        <authorList>
            <person name="Le V."/>
            <person name="Ko S.-R."/>
            <person name="Ahn C.-Y."/>
            <person name="Oh H.-M."/>
        </authorList>
    </citation>
    <scope>NUCLEOTIDE SEQUENCE [LARGE SCALE GENOMIC DNA]</scope>
    <source>
        <strain evidence="2 3">HBC61</strain>
    </source>
</reference>
<name>A0ABT5N0F8_9BURK</name>
<comment type="caution">
    <text evidence="2">The sequence shown here is derived from an EMBL/GenBank/DDBJ whole genome shotgun (WGS) entry which is preliminary data.</text>
</comment>
<keyword evidence="3" id="KW-1185">Reference proteome</keyword>
<feature type="domain" description="Thiolase C-terminal" evidence="1">
    <location>
        <begin position="239"/>
        <end position="362"/>
    </location>
</feature>
<dbReference type="PANTHER" id="PTHR42870:SF1">
    <property type="entry name" value="NON-SPECIFIC LIPID-TRANSFER PROTEIN-LIKE 2"/>
    <property type="match status" value="1"/>
</dbReference>
<dbReference type="RefSeq" id="WP_273951535.1">
    <property type="nucleotide sequence ID" value="NZ_JAQSIP010000004.1"/>
</dbReference>
<proteinExistence type="predicted"/>
<dbReference type="Pfam" id="PF22691">
    <property type="entry name" value="Thiolase_C_1"/>
    <property type="match status" value="1"/>
</dbReference>
<dbReference type="PANTHER" id="PTHR42870">
    <property type="entry name" value="ACETYL-COA C-ACETYLTRANSFERASE"/>
    <property type="match status" value="1"/>
</dbReference>
<dbReference type="Proteomes" id="UP001528673">
    <property type="component" value="Unassembled WGS sequence"/>
</dbReference>
<dbReference type="Gene3D" id="3.40.47.10">
    <property type="match status" value="1"/>
</dbReference>
<dbReference type="EMBL" id="JAQSIP010000004">
    <property type="protein sequence ID" value="MDD0839141.1"/>
    <property type="molecule type" value="Genomic_DNA"/>
</dbReference>
<evidence type="ECO:0000313" key="2">
    <source>
        <dbReference type="EMBL" id="MDD0839141.1"/>
    </source>
</evidence>
<dbReference type="PIRSF" id="PIRSF000429">
    <property type="entry name" value="Ac-CoA_Ac_transf"/>
    <property type="match status" value="1"/>
</dbReference>
<gene>
    <name evidence="2" type="ORF">PSQ40_11200</name>
</gene>